<proteinExistence type="predicted"/>
<keyword evidence="1" id="KW-0255">Endonuclease</keyword>
<organism evidence="1">
    <name type="scientific">viral metagenome</name>
    <dbReference type="NCBI Taxonomy" id="1070528"/>
    <lineage>
        <taxon>unclassified sequences</taxon>
        <taxon>metagenomes</taxon>
        <taxon>organismal metagenomes</taxon>
    </lineage>
</organism>
<dbReference type="EMBL" id="MT141207">
    <property type="protein sequence ID" value="QJA56240.1"/>
    <property type="molecule type" value="Genomic_DNA"/>
</dbReference>
<accession>A0A6M3IFE9</accession>
<name>A0A6M3IFE9_9ZZZZ</name>
<keyword evidence="1" id="KW-0378">Hydrolase</keyword>
<dbReference type="GO" id="GO:0004519">
    <property type="term" value="F:endonuclease activity"/>
    <property type="evidence" value="ECO:0007669"/>
    <property type="project" value="UniProtKB-KW"/>
</dbReference>
<gene>
    <name evidence="1" type="ORF">MM415B01896_0015</name>
</gene>
<evidence type="ECO:0000313" key="1">
    <source>
        <dbReference type="EMBL" id="QJA56240.1"/>
    </source>
</evidence>
<sequence>MCVIIYNMSSNEYMRKYMIRRYRIRRKIAIDLLGGKCAICKSIKLLEFDHKKPNTKNFTIAKASSVNNKNFWEEIKKCQLLCKTCHKLKTLKDLGQKNAKLTHGTLSSYRYCKCVLCRKANNDWWNKTYKRKTINGKRITIRKDV</sequence>
<reference evidence="1" key="1">
    <citation type="submission" date="2020-03" db="EMBL/GenBank/DDBJ databases">
        <title>The deep terrestrial virosphere.</title>
        <authorList>
            <person name="Holmfeldt K."/>
            <person name="Nilsson E."/>
            <person name="Simone D."/>
            <person name="Lopez-Fernandez M."/>
            <person name="Wu X."/>
            <person name="de Brujin I."/>
            <person name="Lundin D."/>
            <person name="Andersson A."/>
            <person name="Bertilsson S."/>
            <person name="Dopson M."/>
        </authorList>
    </citation>
    <scope>NUCLEOTIDE SEQUENCE</scope>
    <source>
        <strain evidence="1">MM415B01896</strain>
    </source>
</reference>
<dbReference type="Gene3D" id="1.10.30.50">
    <property type="match status" value="1"/>
</dbReference>
<dbReference type="AlphaFoldDB" id="A0A6M3IFE9"/>
<protein>
    <submittedName>
        <fullName evidence="1">Putative HNH endonuclease</fullName>
    </submittedName>
</protein>
<keyword evidence="1" id="KW-0540">Nuclease</keyword>